<keyword evidence="1" id="KW-0472">Membrane</keyword>
<feature type="transmembrane region" description="Helical" evidence="1">
    <location>
        <begin position="161"/>
        <end position="179"/>
    </location>
</feature>
<keyword evidence="1" id="KW-0812">Transmembrane</keyword>
<keyword evidence="3" id="KW-1185">Reference proteome</keyword>
<organism evidence="2 3">
    <name type="scientific">Clostridium homopropionicum DSM 5847</name>
    <dbReference type="NCBI Taxonomy" id="1121318"/>
    <lineage>
        <taxon>Bacteria</taxon>
        <taxon>Bacillati</taxon>
        <taxon>Bacillota</taxon>
        <taxon>Clostridia</taxon>
        <taxon>Eubacteriales</taxon>
        <taxon>Clostridiaceae</taxon>
        <taxon>Clostridium</taxon>
    </lineage>
</organism>
<keyword evidence="1" id="KW-1133">Transmembrane helix</keyword>
<feature type="transmembrane region" description="Helical" evidence="1">
    <location>
        <begin position="228"/>
        <end position="249"/>
    </location>
</feature>
<dbReference type="EMBL" id="LHUR01000032">
    <property type="protein sequence ID" value="KOA18847.1"/>
    <property type="molecule type" value="Genomic_DNA"/>
</dbReference>
<protein>
    <submittedName>
        <fullName evidence="2">Uncharacterized protein</fullName>
    </submittedName>
</protein>
<evidence type="ECO:0000313" key="3">
    <source>
        <dbReference type="Proteomes" id="UP000037043"/>
    </source>
</evidence>
<feature type="transmembrane region" description="Helical" evidence="1">
    <location>
        <begin position="136"/>
        <end position="155"/>
    </location>
</feature>
<feature type="transmembrane region" description="Helical" evidence="1">
    <location>
        <begin position="91"/>
        <end position="115"/>
    </location>
</feature>
<reference evidence="3" key="1">
    <citation type="submission" date="2015-08" db="EMBL/GenBank/DDBJ databases">
        <title>Genome sequence of the strict anaerobe Clostridium homopropionicum LuHBu1 (DSM 5847T).</title>
        <authorList>
            <person name="Poehlein A."/>
            <person name="Beck M."/>
            <person name="Schiel-Bengelsdorf B."/>
            <person name="Bengelsdorf F.R."/>
            <person name="Daniel R."/>
            <person name="Duerre P."/>
        </authorList>
    </citation>
    <scope>NUCLEOTIDE SEQUENCE [LARGE SCALE GENOMIC DNA]</scope>
    <source>
        <strain evidence="3">DSM 5847</strain>
    </source>
</reference>
<dbReference type="PATRIC" id="fig|1121318.3.peg.2799"/>
<feature type="transmembrane region" description="Helical" evidence="1">
    <location>
        <begin position="200"/>
        <end position="222"/>
    </location>
</feature>
<evidence type="ECO:0000313" key="2">
    <source>
        <dbReference type="EMBL" id="KOA18847.1"/>
    </source>
</evidence>
<accession>A0A0L6Z7A4</accession>
<gene>
    <name evidence="2" type="ORF">CLHOM_27860</name>
</gene>
<comment type="caution">
    <text evidence="2">The sequence shown here is derived from an EMBL/GenBank/DDBJ whole genome shotgun (WGS) entry which is preliminary data.</text>
</comment>
<sequence>MPLGDMFSSGRKFINKFLWIILIPIALDLWQLFAHEYFFKTNYIPIKRLFSLKLGIISSPPSVNFILEDFPPVLLQYNSNGLKGIIYEVSLFNVFFMITIILITSFINSGYLSVLGGKEEGKIFIKDFFIMGNKNWFKFFVLHLIQYIPVILILFAKEFMVLGLLFILFFYVQYSIVIDEGRISENFIKGMSFLSNNLRLTIKMALYFGFIFSLLSILVYVLTSFSTVGIVLDIIIVAYFGAVVNRAILQVYTEKSRG</sequence>
<name>A0A0L6Z7A4_9CLOT</name>
<dbReference type="RefSeq" id="WP_052222271.1">
    <property type="nucleotide sequence ID" value="NZ_LHUR01000032.1"/>
</dbReference>
<feature type="transmembrane region" description="Helical" evidence="1">
    <location>
        <begin position="17"/>
        <end position="38"/>
    </location>
</feature>
<dbReference type="AlphaFoldDB" id="A0A0L6Z7A4"/>
<dbReference type="STRING" id="36844.SAMN04488501_12234"/>
<proteinExistence type="predicted"/>
<evidence type="ECO:0000256" key="1">
    <source>
        <dbReference type="SAM" id="Phobius"/>
    </source>
</evidence>
<dbReference type="Proteomes" id="UP000037043">
    <property type="component" value="Unassembled WGS sequence"/>
</dbReference>